<dbReference type="PANTHER" id="PTHR44229:SF4">
    <property type="entry name" value="15-HYDROXYPROSTAGLANDIN DEHYDROGENASE [NAD(+)]"/>
    <property type="match status" value="1"/>
</dbReference>
<dbReference type="SUPFAM" id="SSF51735">
    <property type="entry name" value="NAD(P)-binding Rossmann-fold domains"/>
    <property type="match status" value="1"/>
</dbReference>
<dbReference type="RefSeq" id="XP_058331886.1">
    <property type="nucleotide sequence ID" value="XM_058472883.1"/>
</dbReference>
<dbReference type="InterPro" id="IPR036291">
    <property type="entry name" value="NAD(P)-bd_dom_sf"/>
</dbReference>
<protein>
    <submittedName>
        <fullName evidence="4">Uncharacterized protein</fullName>
    </submittedName>
</protein>
<evidence type="ECO:0000256" key="2">
    <source>
        <dbReference type="ARBA" id="ARBA00022857"/>
    </source>
</evidence>
<reference evidence="4" key="2">
    <citation type="journal article" date="2023" name="IMA Fungus">
        <title>Comparative genomic study of the Penicillium genus elucidates a diverse pangenome and 15 lateral gene transfer events.</title>
        <authorList>
            <person name="Petersen C."/>
            <person name="Sorensen T."/>
            <person name="Nielsen M.R."/>
            <person name="Sondergaard T.E."/>
            <person name="Sorensen J.L."/>
            <person name="Fitzpatrick D.A."/>
            <person name="Frisvad J.C."/>
            <person name="Nielsen K.L."/>
        </authorList>
    </citation>
    <scope>NUCLEOTIDE SEQUENCE</scope>
    <source>
        <strain evidence="4">IBT 19713</strain>
    </source>
</reference>
<sequence length="295" mass="31805">MAQFTAEPFSVTGKTAIVTGAGSGINLCFAQLLIWRGCNVALADLSLRPEAQELVDSYSSKEASPRAVFIPTDVTKWPELENLFDKTLEEFGGFDIVCPGAGVYEPSWSNFWLPPGSKQSRDDPQSGRYAELDINLTHPTRATQLAISHWLYPGSKAGEARAAVSLKNPKRIIHIGSVASQVPVFRAPLYGASKFAIAGLVRSLADLEPLHGIRVNAVAPGLVKTPLWTEHPDKLANIDPTRDAWVTPMEVAEAMLNCVESGSKIGGTVVEVGAGRTRVVPWYNAPPPIPVPKLD</sequence>
<dbReference type="Pfam" id="PF00106">
    <property type="entry name" value="adh_short"/>
    <property type="match status" value="1"/>
</dbReference>
<proteinExistence type="inferred from homology"/>
<comment type="similarity">
    <text evidence="1">Belongs to the short-chain dehydrogenases/reductases (SDR) family.</text>
</comment>
<gene>
    <name evidence="4" type="ORF">N7468_003586</name>
</gene>
<dbReference type="InterPro" id="IPR020904">
    <property type="entry name" value="Sc_DH/Rdtase_CS"/>
</dbReference>
<dbReference type="Gene3D" id="3.40.50.720">
    <property type="entry name" value="NAD(P)-binding Rossmann-like Domain"/>
    <property type="match status" value="1"/>
</dbReference>
<reference evidence="4" key="1">
    <citation type="submission" date="2022-11" db="EMBL/GenBank/DDBJ databases">
        <authorList>
            <person name="Petersen C."/>
        </authorList>
    </citation>
    <scope>NUCLEOTIDE SEQUENCE</scope>
    <source>
        <strain evidence="4">IBT 19713</strain>
    </source>
</reference>
<keyword evidence="5" id="KW-1185">Reference proteome</keyword>
<organism evidence="4 5">
    <name type="scientific">Penicillium chermesinum</name>
    <dbReference type="NCBI Taxonomy" id="63820"/>
    <lineage>
        <taxon>Eukaryota</taxon>
        <taxon>Fungi</taxon>
        <taxon>Dikarya</taxon>
        <taxon>Ascomycota</taxon>
        <taxon>Pezizomycotina</taxon>
        <taxon>Eurotiomycetes</taxon>
        <taxon>Eurotiomycetidae</taxon>
        <taxon>Eurotiales</taxon>
        <taxon>Aspergillaceae</taxon>
        <taxon>Penicillium</taxon>
    </lineage>
</organism>
<evidence type="ECO:0000256" key="3">
    <source>
        <dbReference type="ARBA" id="ARBA00023002"/>
    </source>
</evidence>
<dbReference type="PANTHER" id="PTHR44229">
    <property type="entry name" value="15-HYDROXYPROSTAGLANDIN DEHYDROGENASE [NAD(+)]"/>
    <property type="match status" value="1"/>
</dbReference>
<dbReference type="GeneID" id="83200186"/>
<dbReference type="FunFam" id="3.40.50.720:FF:000643">
    <property type="entry name" value="Short chain dehydrogenase/reductase family oxidoreductase, putative"/>
    <property type="match status" value="1"/>
</dbReference>
<keyword evidence="2" id="KW-0521">NADP</keyword>
<keyword evidence="3" id="KW-0560">Oxidoreductase</keyword>
<dbReference type="OrthoDB" id="5296at2759"/>
<dbReference type="EMBL" id="JAPQKS010000003">
    <property type="protein sequence ID" value="KAJ5238967.1"/>
    <property type="molecule type" value="Genomic_DNA"/>
</dbReference>
<dbReference type="InterPro" id="IPR002347">
    <property type="entry name" value="SDR_fam"/>
</dbReference>
<evidence type="ECO:0000256" key="1">
    <source>
        <dbReference type="ARBA" id="ARBA00006484"/>
    </source>
</evidence>
<name>A0A9W9P6Y2_9EURO</name>
<accession>A0A9W9P6Y2</accession>
<dbReference type="GO" id="GO:0005737">
    <property type="term" value="C:cytoplasm"/>
    <property type="evidence" value="ECO:0007669"/>
    <property type="project" value="TreeGrafter"/>
</dbReference>
<dbReference type="GO" id="GO:0016616">
    <property type="term" value="F:oxidoreductase activity, acting on the CH-OH group of donors, NAD or NADP as acceptor"/>
    <property type="evidence" value="ECO:0007669"/>
    <property type="project" value="TreeGrafter"/>
</dbReference>
<evidence type="ECO:0000313" key="4">
    <source>
        <dbReference type="EMBL" id="KAJ5238967.1"/>
    </source>
</evidence>
<dbReference type="AlphaFoldDB" id="A0A9W9P6Y2"/>
<dbReference type="PROSITE" id="PS00061">
    <property type="entry name" value="ADH_SHORT"/>
    <property type="match status" value="1"/>
</dbReference>
<evidence type="ECO:0000313" key="5">
    <source>
        <dbReference type="Proteomes" id="UP001150941"/>
    </source>
</evidence>
<dbReference type="Proteomes" id="UP001150941">
    <property type="component" value="Unassembled WGS sequence"/>
</dbReference>
<dbReference type="PRINTS" id="PR00081">
    <property type="entry name" value="GDHRDH"/>
</dbReference>
<comment type="caution">
    <text evidence="4">The sequence shown here is derived from an EMBL/GenBank/DDBJ whole genome shotgun (WGS) entry which is preliminary data.</text>
</comment>